<name>A0A1T3CF55_9HYPO</name>
<evidence type="ECO:0000313" key="2">
    <source>
        <dbReference type="Proteomes" id="UP000191004"/>
    </source>
</evidence>
<dbReference type="EMBL" id="LVVK01000018">
    <property type="protein sequence ID" value="OPB39674.1"/>
    <property type="molecule type" value="Genomic_DNA"/>
</dbReference>
<proteinExistence type="predicted"/>
<dbReference type="Proteomes" id="UP000191004">
    <property type="component" value="Unassembled WGS sequence"/>
</dbReference>
<dbReference type="OrthoDB" id="10341636at2759"/>
<dbReference type="AlphaFoldDB" id="A0A1T3CF55"/>
<evidence type="ECO:0000313" key="1">
    <source>
        <dbReference type="EMBL" id="OPB39674.1"/>
    </source>
</evidence>
<accession>A0A1T3CF55</accession>
<organism evidence="1 2">
    <name type="scientific">Trichoderma guizhouense</name>
    <dbReference type="NCBI Taxonomy" id="1491466"/>
    <lineage>
        <taxon>Eukaryota</taxon>
        <taxon>Fungi</taxon>
        <taxon>Dikarya</taxon>
        <taxon>Ascomycota</taxon>
        <taxon>Pezizomycotina</taxon>
        <taxon>Sordariomycetes</taxon>
        <taxon>Hypocreomycetidae</taxon>
        <taxon>Hypocreales</taxon>
        <taxon>Hypocreaceae</taxon>
        <taxon>Trichoderma</taxon>
    </lineage>
</organism>
<reference evidence="1 2" key="1">
    <citation type="submission" date="2016-04" db="EMBL/GenBank/DDBJ databases">
        <title>Multiple horizontal gene transfer events from other fungi enriched the ability of the initially mycotrophic fungus Trichoderma (Ascomycota) to feed on dead plant biomass.</title>
        <authorList>
            <person name="Atanasova L."/>
            <person name="Chenthamara K."/>
            <person name="Zhang J."/>
            <person name="Grujic M."/>
            <person name="Henrissat B."/>
            <person name="Kuo A."/>
            <person name="Aertz A."/>
            <person name="Salamov A."/>
            <person name="Lipzen A."/>
            <person name="Labutti K."/>
            <person name="Barry K."/>
            <person name="Miao Y."/>
            <person name="Rahimi M.J."/>
            <person name="Shen Q."/>
            <person name="Grigoriev I.V."/>
            <person name="Kubicek C.P."/>
            <person name="Druzhinina I.S."/>
        </authorList>
    </citation>
    <scope>NUCLEOTIDE SEQUENCE [LARGE SCALE GENOMIC DNA]</scope>
    <source>
        <strain evidence="1 2">NJAU 4742</strain>
    </source>
</reference>
<gene>
    <name evidence="1" type="ORF">A0O28_0095210</name>
</gene>
<protein>
    <submittedName>
        <fullName evidence="1">Uncharacterized protein</fullName>
    </submittedName>
</protein>
<keyword evidence="2" id="KW-1185">Reference proteome</keyword>
<sequence length="273" mass="31126">MPLNQRNSETDRSNGEDSDVEIFDATELTNEHVVVRNYAGMLEQFYSGFARLKTPTLPPDIEVTTRMTITRAQAIEKLEPYLTRARQEKFQASVTDELAKRIREEIVQVMDADTKTWLRTWAIFLDKPDILKWVDDAKDDMEAVEYTEARTQPGPVMRPEAPADTIIKDLLDLASAPGVPDAVRYGIQAATYAINHYVKVMEEKHRTRANAEAMNKLDEVMNTIRDEGSKTRDLVMNKLDAVMNIIKDEGSKTRKCVSKGRTRPMSQLVRSNF</sequence>
<comment type="caution">
    <text evidence="1">The sequence shown here is derived from an EMBL/GenBank/DDBJ whole genome shotgun (WGS) entry which is preliminary data.</text>
</comment>